<keyword evidence="3" id="KW-1185">Reference proteome</keyword>
<protein>
    <recommendedName>
        <fullName evidence="4">F-box domain-containing protein</fullName>
    </recommendedName>
</protein>
<name>A0AAV0X0D1_9HEMI</name>
<dbReference type="Proteomes" id="UP001160148">
    <property type="component" value="Unassembled WGS sequence"/>
</dbReference>
<organism evidence="2 3">
    <name type="scientific">Macrosiphum euphorbiae</name>
    <name type="common">potato aphid</name>
    <dbReference type="NCBI Taxonomy" id="13131"/>
    <lineage>
        <taxon>Eukaryota</taxon>
        <taxon>Metazoa</taxon>
        <taxon>Ecdysozoa</taxon>
        <taxon>Arthropoda</taxon>
        <taxon>Hexapoda</taxon>
        <taxon>Insecta</taxon>
        <taxon>Pterygota</taxon>
        <taxon>Neoptera</taxon>
        <taxon>Paraneoptera</taxon>
        <taxon>Hemiptera</taxon>
        <taxon>Sternorrhyncha</taxon>
        <taxon>Aphidomorpha</taxon>
        <taxon>Aphidoidea</taxon>
        <taxon>Aphididae</taxon>
        <taxon>Macrosiphini</taxon>
        <taxon>Macrosiphum</taxon>
    </lineage>
</organism>
<evidence type="ECO:0000313" key="2">
    <source>
        <dbReference type="EMBL" id="CAI6361670.1"/>
    </source>
</evidence>
<accession>A0AAV0X0D1</accession>
<sequence>MSVGGQLQTTTQNMDDTEKSCPKCVFDRLPPEMIRFIFRKQSTDDLLQASATTDRLYRVAQHHMYASEGALLVRGGQDTAATVTRTFDVRNVTSLYLVDVYDFDRDVPRQLRRCYDDSEDVGEDVSEDSGELSDGDDDDDDNELGDKCNGSRTTSSALEVLHVGYGRDVSYTNLPVDSLRRLLSGVRARRVCFSNVVMTADDVADAVSAMLEARDDADAVVVNDNSDEVVNDNNDNNDDDNDDYYGDDDGSDGGDGGDDIDSRPPVLRCSHDRADDNRVMELMDAVERTCAGLLSEFRVTIRRPAPHAYAVYPMSRCGSAASVNDWDNAATAANAASAVAAETPEDLLALTAADCSGLGPAAYRRLVPACRRLRRLTMKAARQVDDDGFAAVAGMLSLQHLDMEGMSEVTSDGLLSGELNAILFIYMTYTKGRIHSR</sequence>
<dbReference type="EMBL" id="CARXXK010000003">
    <property type="protein sequence ID" value="CAI6361670.1"/>
    <property type="molecule type" value="Genomic_DNA"/>
</dbReference>
<dbReference type="AlphaFoldDB" id="A0AAV0X0D1"/>
<evidence type="ECO:0000313" key="3">
    <source>
        <dbReference type="Proteomes" id="UP001160148"/>
    </source>
</evidence>
<feature type="region of interest" description="Disordered" evidence="1">
    <location>
        <begin position="219"/>
        <end position="272"/>
    </location>
</feature>
<feature type="compositionally biased region" description="Acidic residues" evidence="1">
    <location>
        <begin position="225"/>
        <end position="259"/>
    </location>
</feature>
<proteinExistence type="predicted"/>
<dbReference type="Gene3D" id="3.80.10.10">
    <property type="entry name" value="Ribonuclease Inhibitor"/>
    <property type="match status" value="1"/>
</dbReference>
<reference evidence="2 3" key="1">
    <citation type="submission" date="2023-01" db="EMBL/GenBank/DDBJ databases">
        <authorList>
            <person name="Whitehead M."/>
        </authorList>
    </citation>
    <scope>NUCLEOTIDE SEQUENCE [LARGE SCALE GENOMIC DNA]</scope>
</reference>
<feature type="compositionally biased region" description="Acidic residues" evidence="1">
    <location>
        <begin position="117"/>
        <end position="143"/>
    </location>
</feature>
<evidence type="ECO:0008006" key="4">
    <source>
        <dbReference type="Google" id="ProtNLM"/>
    </source>
</evidence>
<gene>
    <name evidence="2" type="ORF">MEUPH1_LOCUS16824</name>
</gene>
<evidence type="ECO:0000256" key="1">
    <source>
        <dbReference type="SAM" id="MobiDB-lite"/>
    </source>
</evidence>
<dbReference type="InterPro" id="IPR032675">
    <property type="entry name" value="LRR_dom_sf"/>
</dbReference>
<feature type="region of interest" description="Disordered" evidence="1">
    <location>
        <begin position="114"/>
        <end position="151"/>
    </location>
</feature>
<comment type="caution">
    <text evidence="2">The sequence shown here is derived from an EMBL/GenBank/DDBJ whole genome shotgun (WGS) entry which is preliminary data.</text>
</comment>